<sequence>MKDQQISSQVIGVDLGGSAIKLGRYDALGNCHQSLTVPTPQPATPEAVCLALLDAIAQMSQNVPSIQGIGIGLPGPVDASGRISQIAINLKNWQNVPLADWIEAKTGLSVVMANDANCAGLGEAWLGAGQRFKNLILLTLGTGVGGAIILNGELFVGPQGTAGELGLITLNFDGPVCNSGNQGSLEQYASVQAIRRETGLEPAELAAKAKLGDTKAIEYWQQYGRRLGAGLASLIYILTPEAIILGGGISAGAELFLPSTIAEIERRVLASSRVGLELLIAELGNQAGAIGAAKLAFDSLVFKH</sequence>
<dbReference type="InterPro" id="IPR043129">
    <property type="entry name" value="ATPase_NBD"/>
</dbReference>
<comment type="caution">
    <text evidence="2">The sequence shown here is derived from an EMBL/GenBank/DDBJ whole genome shotgun (WGS) entry which is preliminary data.</text>
</comment>
<dbReference type="RefSeq" id="WP_323218606.1">
    <property type="nucleotide sequence ID" value="NZ_JAYGHT010000002.1"/>
</dbReference>
<name>A0ABU5TRI4_9CYAN</name>
<dbReference type="Gene3D" id="3.30.420.40">
    <property type="match status" value="2"/>
</dbReference>
<reference evidence="2 3" key="1">
    <citation type="submission" date="2023-12" db="EMBL/GenBank/DDBJ databases">
        <title>Baltic Sea Cyanobacteria.</title>
        <authorList>
            <person name="Delbaje E."/>
            <person name="Fewer D.P."/>
            <person name="Shishido T.K."/>
        </authorList>
    </citation>
    <scope>NUCLEOTIDE SEQUENCE [LARGE SCALE GENOMIC DNA]</scope>
    <source>
        <strain evidence="2 3">CCNP 1315</strain>
    </source>
</reference>
<gene>
    <name evidence="2" type="ORF">VB854_00945</name>
</gene>
<accession>A0ABU5TRI4</accession>
<evidence type="ECO:0000256" key="1">
    <source>
        <dbReference type="ARBA" id="ARBA00006479"/>
    </source>
</evidence>
<evidence type="ECO:0000313" key="3">
    <source>
        <dbReference type="Proteomes" id="UP001301728"/>
    </source>
</evidence>
<protein>
    <submittedName>
        <fullName evidence="2">ROK family protein</fullName>
    </submittedName>
</protein>
<dbReference type="Pfam" id="PF00480">
    <property type="entry name" value="ROK"/>
    <property type="match status" value="1"/>
</dbReference>
<evidence type="ECO:0000313" key="2">
    <source>
        <dbReference type="EMBL" id="MEA5517505.1"/>
    </source>
</evidence>
<keyword evidence="3" id="KW-1185">Reference proteome</keyword>
<dbReference type="InterPro" id="IPR000600">
    <property type="entry name" value="ROK"/>
</dbReference>
<dbReference type="PANTHER" id="PTHR18964:SF149">
    <property type="entry name" value="BIFUNCTIONAL UDP-N-ACETYLGLUCOSAMINE 2-EPIMERASE_N-ACETYLMANNOSAMINE KINASE"/>
    <property type="match status" value="1"/>
</dbReference>
<organism evidence="2 3">
    <name type="scientific">Limnoraphis robusta CCNP1315</name>
    <dbReference type="NCBI Taxonomy" id="3110306"/>
    <lineage>
        <taxon>Bacteria</taxon>
        <taxon>Bacillati</taxon>
        <taxon>Cyanobacteriota</taxon>
        <taxon>Cyanophyceae</taxon>
        <taxon>Oscillatoriophycideae</taxon>
        <taxon>Oscillatoriales</taxon>
        <taxon>Sirenicapillariaceae</taxon>
        <taxon>Limnoraphis</taxon>
    </lineage>
</organism>
<proteinExistence type="inferred from homology"/>
<comment type="similarity">
    <text evidence="1">Belongs to the ROK (NagC/XylR) family.</text>
</comment>
<dbReference type="Proteomes" id="UP001301728">
    <property type="component" value="Unassembled WGS sequence"/>
</dbReference>
<dbReference type="SUPFAM" id="SSF53067">
    <property type="entry name" value="Actin-like ATPase domain"/>
    <property type="match status" value="1"/>
</dbReference>
<dbReference type="EMBL" id="JAYGHT010000002">
    <property type="protein sequence ID" value="MEA5517505.1"/>
    <property type="molecule type" value="Genomic_DNA"/>
</dbReference>
<dbReference type="PANTHER" id="PTHR18964">
    <property type="entry name" value="ROK (REPRESSOR, ORF, KINASE) FAMILY"/>
    <property type="match status" value="1"/>
</dbReference>